<organism evidence="5 6">
    <name type="scientific">Oculimacula yallundae</name>
    <dbReference type="NCBI Taxonomy" id="86028"/>
    <lineage>
        <taxon>Eukaryota</taxon>
        <taxon>Fungi</taxon>
        <taxon>Dikarya</taxon>
        <taxon>Ascomycota</taxon>
        <taxon>Pezizomycotina</taxon>
        <taxon>Leotiomycetes</taxon>
        <taxon>Helotiales</taxon>
        <taxon>Ploettnerulaceae</taxon>
        <taxon>Oculimacula</taxon>
    </lineage>
</organism>
<dbReference type="SMART" id="SM00220">
    <property type="entry name" value="S_TKc"/>
    <property type="match status" value="1"/>
</dbReference>
<comment type="similarity">
    <text evidence="1">Belongs to the protein kinase superfamily. STE Ser/Thr protein kinase family. STE20 subfamily.</text>
</comment>
<dbReference type="Pfam" id="PF00069">
    <property type="entry name" value="Pkinase"/>
    <property type="match status" value="1"/>
</dbReference>
<dbReference type="EMBL" id="JAZHXI010000009">
    <property type="protein sequence ID" value="KAL2068029.1"/>
    <property type="molecule type" value="Genomic_DNA"/>
</dbReference>
<dbReference type="InterPro" id="IPR000719">
    <property type="entry name" value="Prot_kinase_dom"/>
</dbReference>
<keyword evidence="2" id="KW-0547">Nucleotide-binding</keyword>
<dbReference type="InterPro" id="IPR008271">
    <property type="entry name" value="Ser/Thr_kinase_AS"/>
</dbReference>
<dbReference type="PANTHER" id="PTHR45832">
    <property type="entry name" value="SERINE/THREONINE-PROTEIN KINASE SAMKA-RELATED-RELATED"/>
    <property type="match status" value="1"/>
</dbReference>
<protein>
    <recommendedName>
        <fullName evidence="4">Protein kinase domain-containing protein</fullName>
    </recommendedName>
</protein>
<dbReference type="PROSITE" id="PS50011">
    <property type="entry name" value="PROTEIN_KINASE_DOM"/>
    <property type="match status" value="1"/>
</dbReference>
<dbReference type="Gene3D" id="1.10.510.10">
    <property type="entry name" value="Transferase(Phosphotransferase) domain 1"/>
    <property type="match status" value="1"/>
</dbReference>
<keyword evidence="3" id="KW-0067">ATP-binding</keyword>
<evidence type="ECO:0000256" key="3">
    <source>
        <dbReference type="ARBA" id="ARBA00022840"/>
    </source>
</evidence>
<evidence type="ECO:0000256" key="2">
    <source>
        <dbReference type="ARBA" id="ARBA00022741"/>
    </source>
</evidence>
<name>A0ABR4CFT6_9HELO</name>
<evidence type="ECO:0000256" key="1">
    <source>
        <dbReference type="ARBA" id="ARBA00008874"/>
    </source>
</evidence>
<reference evidence="5 6" key="1">
    <citation type="journal article" date="2024" name="Commun. Biol.">
        <title>Comparative genomic analysis of thermophilic fungi reveals convergent evolutionary adaptations and gene losses.</title>
        <authorList>
            <person name="Steindorff A.S."/>
            <person name="Aguilar-Pontes M.V."/>
            <person name="Robinson A.J."/>
            <person name="Andreopoulos B."/>
            <person name="LaButti K."/>
            <person name="Kuo A."/>
            <person name="Mondo S."/>
            <person name="Riley R."/>
            <person name="Otillar R."/>
            <person name="Haridas S."/>
            <person name="Lipzen A."/>
            <person name="Grimwood J."/>
            <person name="Schmutz J."/>
            <person name="Clum A."/>
            <person name="Reid I.D."/>
            <person name="Moisan M.C."/>
            <person name="Butler G."/>
            <person name="Nguyen T.T.M."/>
            <person name="Dewar K."/>
            <person name="Conant G."/>
            <person name="Drula E."/>
            <person name="Henrissat B."/>
            <person name="Hansel C."/>
            <person name="Singer S."/>
            <person name="Hutchinson M.I."/>
            <person name="de Vries R.P."/>
            <person name="Natvig D.O."/>
            <person name="Powell A.J."/>
            <person name="Tsang A."/>
            <person name="Grigoriev I.V."/>
        </authorList>
    </citation>
    <scope>NUCLEOTIDE SEQUENCE [LARGE SCALE GENOMIC DNA]</scope>
    <source>
        <strain evidence="5 6">CBS 494.80</strain>
    </source>
</reference>
<evidence type="ECO:0000313" key="5">
    <source>
        <dbReference type="EMBL" id="KAL2068029.1"/>
    </source>
</evidence>
<dbReference type="PANTHER" id="PTHR45832:SF22">
    <property type="entry name" value="SERINE_THREONINE-PROTEIN KINASE SAMKA-RELATED"/>
    <property type="match status" value="1"/>
</dbReference>
<comment type="caution">
    <text evidence="5">The sequence shown here is derived from an EMBL/GenBank/DDBJ whole genome shotgun (WGS) entry which is preliminary data.</text>
</comment>
<sequence length="310" mass="35636">MASLLWLGQILKGRASTYTITKQLHECIWLATNLSNQTVVIKSVRHFRLENERDILNRFQSKTPSLRPLLDEIEDPSDPPALVLKHLDDDLLNASATRRLLRPEIKYVAKSVLEALKVLHEDGYVHTDIKPDNVLVNYGQGEIRFADVELADCGNTVHVDSVFAKDRDIIGAPIWRSPEAQLQTGWGTSTDIWSFGTMLISLIWGQNWFIFKPDVPVDHEEYELKILMKQHQFFGPFPLSYKEIADDETLAILTYIMHGVPPGEMKPFQRITEREISKDDKAFILKIMKLDPRDRPTAKELLQDEWFTSV</sequence>
<proteinExistence type="inferred from homology"/>
<dbReference type="PROSITE" id="PS00108">
    <property type="entry name" value="PROTEIN_KINASE_ST"/>
    <property type="match status" value="1"/>
</dbReference>
<dbReference type="Proteomes" id="UP001595075">
    <property type="component" value="Unassembled WGS sequence"/>
</dbReference>
<evidence type="ECO:0000313" key="6">
    <source>
        <dbReference type="Proteomes" id="UP001595075"/>
    </source>
</evidence>
<evidence type="ECO:0000259" key="4">
    <source>
        <dbReference type="PROSITE" id="PS50011"/>
    </source>
</evidence>
<gene>
    <name evidence="5" type="ORF">VTL71DRAFT_16127</name>
</gene>
<dbReference type="InterPro" id="IPR011009">
    <property type="entry name" value="Kinase-like_dom_sf"/>
</dbReference>
<accession>A0ABR4CFT6</accession>
<keyword evidence="6" id="KW-1185">Reference proteome</keyword>
<dbReference type="InterPro" id="IPR051931">
    <property type="entry name" value="PAK3-like"/>
</dbReference>
<dbReference type="SUPFAM" id="SSF56112">
    <property type="entry name" value="Protein kinase-like (PK-like)"/>
    <property type="match status" value="1"/>
</dbReference>
<feature type="domain" description="Protein kinase" evidence="4">
    <location>
        <begin position="1"/>
        <end position="307"/>
    </location>
</feature>